<dbReference type="AlphaFoldDB" id="A0A9P6XJF7"/>
<reference evidence="7" key="1">
    <citation type="journal article" date="2020" name="Microb. Genom.">
        <title>Genetic diversity of clinical and environmental Mucorales isolates obtained from an investigation of mucormycosis cases among solid organ transplant recipients.</title>
        <authorList>
            <person name="Nguyen M.H."/>
            <person name="Kaul D."/>
            <person name="Muto C."/>
            <person name="Cheng S.J."/>
            <person name="Richter R.A."/>
            <person name="Bruno V.M."/>
            <person name="Liu G."/>
            <person name="Beyhan S."/>
            <person name="Sundermann A.J."/>
            <person name="Mounaud S."/>
            <person name="Pasculle A.W."/>
            <person name="Nierman W.C."/>
            <person name="Driscoll E."/>
            <person name="Cumbie R."/>
            <person name="Clancy C.J."/>
            <person name="Dupont C.L."/>
        </authorList>
    </citation>
    <scope>NUCLEOTIDE SEQUENCE</scope>
    <source>
        <strain evidence="7">GL11</strain>
    </source>
</reference>
<name>A0A9P6XJF7_RHIOR</name>
<dbReference type="GO" id="GO:0006896">
    <property type="term" value="P:Golgi to vacuole transport"/>
    <property type="evidence" value="ECO:0007669"/>
    <property type="project" value="TreeGrafter"/>
</dbReference>
<dbReference type="PANTHER" id="PTHR12106">
    <property type="entry name" value="SORTILIN RELATED"/>
    <property type="match status" value="1"/>
</dbReference>
<dbReference type="PANTHER" id="PTHR12106:SF27">
    <property type="entry name" value="SORTILIN-RELATED RECEPTOR"/>
    <property type="match status" value="1"/>
</dbReference>
<organism evidence="7 8">
    <name type="scientific">Rhizopus oryzae</name>
    <name type="common">Mucormycosis agent</name>
    <name type="synonym">Rhizopus arrhizus var. delemar</name>
    <dbReference type="NCBI Taxonomy" id="64495"/>
    <lineage>
        <taxon>Eukaryota</taxon>
        <taxon>Fungi</taxon>
        <taxon>Fungi incertae sedis</taxon>
        <taxon>Mucoromycota</taxon>
        <taxon>Mucoromycotina</taxon>
        <taxon>Mucoromycetes</taxon>
        <taxon>Mucorales</taxon>
        <taxon>Mucorineae</taxon>
        <taxon>Rhizopodaceae</taxon>
        <taxon>Rhizopus</taxon>
    </lineage>
</organism>
<dbReference type="InterPro" id="IPR015943">
    <property type="entry name" value="WD40/YVTN_repeat-like_dom_sf"/>
</dbReference>
<dbReference type="InterPro" id="IPR006581">
    <property type="entry name" value="VPS10"/>
</dbReference>
<dbReference type="GO" id="GO:0005794">
    <property type="term" value="C:Golgi apparatus"/>
    <property type="evidence" value="ECO:0007669"/>
    <property type="project" value="TreeGrafter"/>
</dbReference>
<dbReference type="Gene3D" id="2.130.10.10">
    <property type="entry name" value="YVTN repeat-like/Quinoprotein amine dehydrogenase"/>
    <property type="match status" value="1"/>
</dbReference>
<dbReference type="InterPro" id="IPR050310">
    <property type="entry name" value="VPS10-sortilin"/>
</dbReference>
<evidence type="ECO:0000313" key="8">
    <source>
        <dbReference type="Proteomes" id="UP000716291"/>
    </source>
</evidence>
<dbReference type="Pfam" id="PF15901">
    <property type="entry name" value="Sortilin_C"/>
    <property type="match status" value="1"/>
</dbReference>
<dbReference type="SUPFAM" id="SSF110296">
    <property type="entry name" value="Oligoxyloglucan reducing end-specific cellobiohydrolase"/>
    <property type="match status" value="1"/>
</dbReference>
<proteinExistence type="predicted"/>
<comment type="subcellular location">
    <subcellularLocation>
        <location evidence="1">Membrane</location>
    </subcellularLocation>
</comment>
<dbReference type="Pfam" id="PF15902">
    <property type="entry name" value="Sortilin-Vps10"/>
    <property type="match status" value="1"/>
</dbReference>
<evidence type="ECO:0000313" key="7">
    <source>
        <dbReference type="EMBL" id="KAG1315379.1"/>
    </source>
</evidence>
<dbReference type="InterPro" id="IPR031777">
    <property type="entry name" value="Sortilin_C"/>
</dbReference>
<evidence type="ECO:0000259" key="6">
    <source>
        <dbReference type="SMART" id="SM00602"/>
    </source>
</evidence>
<dbReference type="Gene3D" id="2.10.70.80">
    <property type="match status" value="1"/>
</dbReference>
<keyword evidence="5" id="KW-1133">Transmembrane helix</keyword>
<keyword evidence="5" id="KW-0812">Transmembrane</keyword>
<keyword evidence="3 5" id="KW-0472">Membrane</keyword>
<keyword evidence="4" id="KW-0325">Glycoprotein</keyword>
<evidence type="ECO:0000256" key="1">
    <source>
        <dbReference type="ARBA" id="ARBA00004370"/>
    </source>
</evidence>
<dbReference type="EMBL" id="JAANQT010000047">
    <property type="protein sequence ID" value="KAG1315379.1"/>
    <property type="molecule type" value="Genomic_DNA"/>
</dbReference>
<dbReference type="GO" id="GO:0006623">
    <property type="term" value="P:protein targeting to vacuole"/>
    <property type="evidence" value="ECO:0007669"/>
    <property type="project" value="TreeGrafter"/>
</dbReference>
<feature type="domain" description="VPS10" evidence="6">
    <location>
        <begin position="54"/>
        <end position="692"/>
    </location>
</feature>
<dbReference type="GO" id="GO:0005829">
    <property type="term" value="C:cytosol"/>
    <property type="evidence" value="ECO:0007669"/>
    <property type="project" value="GOC"/>
</dbReference>
<dbReference type="Proteomes" id="UP000716291">
    <property type="component" value="Unassembled WGS sequence"/>
</dbReference>
<accession>A0A9P6XJF7</accession>
<dbReference type="GO" id="GO:0016020">
    <property type="term" value="C:membrane"/>
    <property type="evidence" value="ECO:0007669"/>
    <property type="project" value="UniProtKB-SubCell"/>
</dbReference>
<dbReference type="SMART" id="SM00602">
    <property type="entry name" value="VPS10"/>
    <property type="match status" value="1"/>
</dbReference>
<gene>
    <name evidence="7" type="ORF">G6F64_000730</name>
</gene>
<sequence>MDKNKVSKRILTNSKPGFTASSLSSRSQRPGNIISSAFMFTDRIENYIYFSDTDRVIVRTMDGKIWISENDGYNWKELFPNHKIISMHQNPYFQQRVYFITEGINHFITTDKGANFDKMNVPLNSLTNIQGTTINFHNSDPDYLIYVGERNCQRGFTSDCHSEAFYSKNNGRIWIPISTYVRSCFWGRGGGIKDAHHDSILCEQHQEQLGNQLTLFDSSVQLVSSENYFHEKRILFDNIIGVTIFGRYMVAAVPKGGGMNLRLFVSMDGNNFAPVSFPANFGLSPEVNTLYYKAFTIMESVDSLWIHVTTNVQRGSEYGTIFTSNSNGTYYVDSLKNVNRNEMGIVDFEKMQGIEGISIANTVTNPGQVNRGDHKKLSTHITVDAGAHWHKIEAPKRDSNGDLYICPPDTCFLNLHCYSERQNPHDLFSLSSAVGLMVGVGNVGGHLTDHRDGNMFLTRDAGKTWIEIAKGAHLWEFADQGSLLILADNKQPTNSIKYTTNEGLTWATYEFTTKDNRMIIEDIITQPDGTSQKYVLFGLKGGKTVAIHIDFSPLRPNKCVLDLDHPNDDDFELWSPENTRGEKCLFGHESVYHRRIRDHDCYIGEKLVQPKEIVRDCTCTEEDYECDYNYVRDSSNNCTLVHGLLPLVPTCDNSIDFYYIPSGYRKVAASTCRGGLELDKLGEKIMCPSIKRPGDAWTVFFISAILSVGLVFGILYYRKHAGFGRIYLPDSVQQVRSNILSSSVTTKLAKIAVTIPTAIIGTMSRITLPRLLSDITDMIKTTLLPSYFTHSGENENARTFLDEQTDILLQDHNSDECLIDNVAELDGFNNI</sequence>
<keyword evidence="2" id="KW-0677">Repeat</keyword>
<dbReference type="OrthoDB" id="443634at2759"/>
<evidence type="ECO:0000256" key="3">
    <source>
        <dbReference type="ARBA" id="ARBA00023136"/>
    </source>
</evidence>
<feature type="transmembrane region" description="Helical" evidence="5">
    <location>
        <begin position="696"/>
        <end position="717"/>
    </location>
</feature>
<dbReference type="GO" id="GO:0006895">
    <property type="term" value="P:Golgi to endosome transport"/>
    <property type="evidence" value="ECO:0007669"/>
    <property type="project" value="TreeGrafter"/>
</dbReference>
<comment type="caution">
    <text evidence="7">The sequence shown here is derived from an EMBL/GenBank/DDBJ whole genome shotgun (WGS) entry which is preliminary data.</text>
</comment>
<dbReference type="FunFam" id="3.30.60.270:FF:000005">
    <property type="entry name" value="Sortilin"/>
    <property type="match status" value="1"/>
</dbReference>
<dbReference type="Gene3D" id="3.30.60.270">
    <property type="match status" value="1"/>
</dbReference>
<evidence type="ECO:0000256" key="4">
    <source>
        <dbReference type="ARBA" id="ARBA00023180"/>
    </source>
</evidence>
<protein>
    <recommendedName>
        <fullName evidence="6">VPS10 domain-containing protein</fullName>
    </recommendedName>
</protein>
<keyword evidence="8" id="KW-1185">Reference proteome</keyword>
<evidence type="ECO:0000256" key="5">
    <source>
        <dbReference type="SAM" id="Phobius"/>
    </source>
</evidence>
<evidence type="ECO:0000256" key="2">
    <source>
        <dbReference type="ARBA" id="ARBA00022737"/>
    </source>
</evidence>
<dbReference type="InterPro" id="IPR031778">
    <property type="entry name" value="Sortilin_N"/>
</dbReference>